<proteinExistence type="predicted"/>
<feature type="transmembrane region" description="Helical" evidence="1">
    <location>
        <begin position="44"/>
        <end position="62"/>
    </location>
</feature>
<keyword evidence="3" id="KW-1185">Reference proteome</keyword>
<sequence length="87" mass="9768">MKPLNQPSMLWRLGLVTLSWLIVQLLLLPNAIHQNATVLSYSGYALIGLILMITLVDTYRVLVHQLERCFISIDLVTLLAVGLLLLI</sequence>
<evidence type="ECO:0000256" key="1">
    <source>
        <dbReference type="SAM" id="Phobius"/>
    </source>
</evidence>
<evidence type="ECO:0000313" key="2">
    <source>
        <dbReference type="EMBL" id="RRK11322.1"/>
    </source>
</evidence>
<accession>A0A3R8LLB6</accession>
<keyword evidence="1" id="KW-1133">Transmembrane helix</keyword>
<gene>
    <name evidence="2" type="ORF">D1831_02795</name>
</gene>
<reference evidence="2 3" key="1">
    <citation type="submission" date="2018-08" db="EMBL/GenBank/DDBJ databases">
        <title>Genome Lactobacillus garii FI11369.</title>
        <authorList>
            <person name="Diaz M."/>
            <person name="Narbad A."/>
        </authorList>
    </citation>
    <scope>NUCLEOTIDE SEQUENCE [LARGE SCALE GENOMIC DNA]</scope>
    <source>
        <strain evidence="2 3">FI11369</strain>
    </source>
</reference>
<dbReference type="OrthoDB" id="2300204at2"/>
<dbReference type="EMBL" id="QWZQ01000006">
    <property type="protein sequence ID" value="RRK11322.1"/>
    <property type="molecule type" value="Genomic_DNA"/>
</dbReference>
<comment type="caution">
    <text evidence="2">The sequence shown here is derived from an EMBL/GenBank/DDBJ whole genome shotgun (WGS) entry which is preliminary data.</text>
</comment>
<protein>
    <submittedName>
        <fullName evidence="2">Uncharacterized protein</fullName>
    </submittedName>
</protein>
<feature type="transmembrane region" description="Helical" evidence="1">
    <location>
        <begin position="69"/>
        <end position="86"/>
    </location>
</feature>
<name>A0A3R8LLB6_9LACO</name>
<dbReference type="AlphaFoldDB" id="A0A3R8LLB6"/>
<keyword evidence="1" id="KW-0812">Transmembrane</keyword>
<dbReference type="RefSeq" id="WP_125071405.1">
    <property type="nucleotide sequence ID" value="NZ_QWZQ01000006.1"/>
</dbReference>
<keyword evidence="1" id="KW-0472">Membrane</keyword>
<dbReference type="Proteomes" id="UP000283633">
    <property type="component" value="Unassembled WGS sequence"/>
</dbReference>
<evidence type="ECO:0000313" key="3">
    <source>
        <dbReference type="Proteomes" id="UP000283633"/>
    </source>
</evidence>
<organism evidence="2 3">
    <name type="scientific">Lactiplantibacillus garii</name>
    <dbReference type="NCBI Taxonomy" id="2306423"/>
    <lineage>
        <taxon>Bacteria</taxon>
        <taxon>Bacillati</taxon>
        <taxon>Bacillota</taxon>
        <taxon>Bacilli</taxon>
        <taxon>Lactobacillales</taxon>
        <taxon>Lactobacillaceae</taxon>
        <taxon>Lactiplantibacillus</taxon>
    </lineage>
</organism>